<dbReference type="InterPro" id="IPR051077">
    <property type="entry name" value="Ca-dependent_lectin"/>
</dbReference>
<dbReference type="Proteomes" id="UP000507470">
    <property type="component" value="Unassembled WGS sequence"/>
</dbReference>
<dbReference type="GO" id="GO:0005615">
    <property type="term" value="C:extracellular space"/>
    <property type="evidence" value="ECO:0007669"/>
    <property type="project" value="TreeGrafter"/>
</dbReference>
<protein>
    <submittedName>
        <fullName evidence="2">Uncharacterized protein</fullName>
    </submittedName>
</protein>
<keyword evidence="3" id="KW-1185">Reference proteome</keyword>
<dbReference type="PANTHER" id="PTHR24024:SF18">
    <property type="entry name" value="SHORT-CHAIN COLLAGEN C4-LIKE"/>
    <property type="match status" value="1"/>
</dbReference>
<feature type="signal peptide" evidence="1">
    <location>
        <begin position="1"/>
        <end position="19"/>
    </location>
</feature>
<reference evidence="2 3" key="1">
    <citation type="submission" date="2020-06" db="EMBL/GenBank/DDBJ databases">
        <authorList>
            <person name="Li R."/>
            <person name="Bekaert M."/>
        </authorList>
    </citation>
    <scope>NUCLEOTIDE SEQUENCE [LARGE SCALE GENOMIC DNA]</scope>
    <source>
        <strain evidence="3">wild</strain>
    </source>
</reference>
<evidence type="ECO:0000313" key="3">
    <source>
        <dbReference type="Proteomes" id="UP000507470"/>
    </source>
</evidence>
<organism evidence="2 3">
    <name type="scientific">Mytilus coruscus</name>
    <name type="common">Sea mussel</name>
    <dbReference type="NCBI Taxonomy" id="42192"/>
    <lineage>
        <taxon>Eukaryota</taxon>
        <taxon>Metazoa</taxon>
        <taxon>Spiralia</taxon>
        <taxon>Lophotrochozoa</taxon>
        <taxon>Mollusca</taxon>
        <taxon>Bivalvia</taxon>
        <taxon>Autobranchia</taxon>
        <taxon>Pteriomorphia</taxon>
        <taxon>Mytilida</taxon>
        <taxon>Mytiloidea</taxon>
        <taxon>Mytilidae</taxon>
        <taxon>Mytilinae</taxon>
        <taxon>Mytilus</taxon>
    </lineage>
</organism>
<gene>
    <name evidence="2" type="ORF">MCOR_9265</name>
</gene>
<evidence type="ECO:0000256" key="1">
    <source>
        <dbReference type="SAM" id="SignalP"/>
    </source>
</evidence>
<sequence>MGILILVCVVIFCVRFTNGEGTDNKRLLLNDPDVSAARLLQLEKSMQTLSSTVQGLTHLVTTLNDTLHTVNTDLAAEKVKTTNHEGTIQTLKTEIVQLMKTVSTTASTIQNHGSNYVRWGRSSCPVNTELVYSGYAAGNLYAQSSWFGGPSNMLCLPSDPELSNRTAPGNTFIYGTEYEENAFAPNAVNEDVPCAVCRNPNRFSPLMIPGRNTCYAGWQTEYVGYVASGCYSCKASSFICVDVKPEYIPSGKRNDNGRWYKMWFASLSTLS</sequence>
<dbReference type="OrthoDB" id="6272653at2759"/>
<keyword evidence="1" id="KW-0732">Signal</keyword>
<dbReference type="AlphaFoldDB" id="A0A6J8ANA6"/>
<proteinExistence type="predicted"/>
<dbReference type="PANTHER" id="PTHR24024">
    <property type="entry name" value="PULMONARY SURFACTANT-ASSOCIATED PROTEIN A"/>
    <property type="match status" value="1"/>
</dbReference>
<accession>A0A6J8ANA6</accession>
<dbReference type="EMBL" id="CACVKT020001697">
    <property type="protein sequence ID" value="CAC5370407.1"/>
    <property type="molecule type" value="Genomic_DNA"/>
</dbReference>
<name>A0A6J8ANA6_MYTCO</name>
<evidence type="ECO:0000313" key="2">
    <source>
        <dbReference type="EMBL" id="CAC5370407.1"/>
    </source>
</evidence>
<feature type="chain" id="PRO_5027074693" evidence="1">
    <location>
        <begin position="20"/>
        <end position="271"/>
    </location>
</feature>